<evidence type="ECO:0000256" key="3">
    <source>
        <dbReference type="ARBA" id="ARBA00022692"/>
    </source>
</evidence>
<dbReference type="Pfam" id="PF07884">
    <property type="entry name" value="VKOR"/>
    <property type="match status" value="1"/>
</dbReference>
<feature type="transmembrane region" description="Helical" evidence="10">
    <location>
        <begin position="173"/>
        <end position="193"/>
    </location>
</feature>
<keyword evidence="5 10" id="KW-1133">Transmembrane helix</keyword>
<evidence type="ECO:0000259" key="11">
    <source>
        <dbReference type="SMART" id="SM00756"/>
    </source>
</evidence>
<keyword evidence="3 10" id="KW-0812">Transmembrane</keyword>
<keyword evidence="13" id="KW-1185">Reference proteome</keyword>
<evidence type="ECO:0000256" key="9">
    <source>
        <dbReference type="ARBA" id="ARBA00023284"/>
    </source>
</evidence>
<name>A0A3S1CP93_9MICO</name>
<accession>A0A3S1CP93</accession>
<evidence type="ECO:0000256" key="4">
    <source>
        <dbReference type="ARBA" id="ARBA00022719"/>
    </source>
</evidence>
<keyword evidence="4" id="KW-0874">Quinone</keyword>
<feature type="domain" description="Vitamin K epoxide reductase" evidence="11">
    <location>
        <begin position="10"/>
        <end position="151"/>
    </location>
</feature>
<dbReference type="OrthoDB" id="9783799at2"/>
<dbReference type="GO" id="GO:0016020">
    <property type="term" value="C:membrane"/>
    <property type="evidence" value="ECO:0007669"/>
    <property type="project" value="UniProtKB-SubCell"/>
</dbReference>
<proteinExistence type="inferred from homology"/>
<feature type="transmembrane region" description="Helical" evidence="10">
    <location>
        <begin position="99"/>
        <end position="119"/>
    </location>
</feature>
<dbReference type="CDD" id="cd12922">
    <property type="entry name" value="VKOR_5"/>
    <property type="match status" value="1"/>
</dbReference>
<evidence type="ECO:0000256" key="6">
    <source>
        <dbReference type="ARBA" id="ARBA00023002"/>
    </source>
</evidence>
<evidence type="ECO:0000256" key="2">
    <source>
        <dbReference type="ARBA" id="ARBA00006214"/>
    </source>
</evidence>
<gene>
    <name evidence="12" type="ORF">ELQ94_16695</name>
</gene>
<comment type="caution">
    <text evidence="12">The sequence shown here is derived from an EMBL/GenBank/DDBJ whole genome shotgun (WGS) entry which is preliminary data.</text>
</comment>
<evidence type="ECO:0000256" key="5">
    <source>
        <dbReference type="ARBA" id="ARBA00022989"/>
    </source>
</evidence>
<evidence type="ECO:0000256" key="10">
    <source>
        <dbReference type="SAM" id="Phobius"/>
    </source>
</evidence>
<keyword evidence="6" id="KW-0560">Oxidoreductase</keyword>
<evidence type="ECO:0000256" key="8">
    <source>
        <dbReference type="ARBA" id="ARBA00023157"/>
    </source>
</evidence>
<keyword evidence="8" id="KW-1015">Disulfide bond</keyword>
<comment type="similarity">
    <text evidence="2">Belongs to the VKOR family.</text>
</comment>
<feature type="transmembrane region" description="Helical" evidence="10">
    <location>
        <begin position="12"/>
        <end position="33"/>
    </location>
</feature>
<dbReference type="Gene3D" id="1.20.1440.130">
    <property type="entry name" value="VKOR domain"/>
    <property type="match status" value="1"/>
</dbReference>
<protein>
    <submittedName>
        <fullName evidence="12">Vitamin K epoxide reductase family protein</fullName>
    </submittedName>
</protein>
<evidence type="ECO:0000256" key="7">
    <source>
        <dbReference type="ARBA" id="ARBA00023136"/>
    </source>
</evidence>
<dbReference type="Proteomes" id="UP000274909">
    <property type="component" value="Unassembled WGS sequence"/>
</dbReference>
<keyword evidence="9" id="KW-0676">Redox-active center</keyword>
<keyword evidence="7 10" id="KW-0472">Membrane</keyword>
<feature type="transmembrane region" description="Helical" evidence="10">
    <location>
        <begin position="139"/>
        <end position="161"/>
    </location>
</feature>
<evidence type="ECO:0000256" key="1">
    <source>
        <dbReference type="ARBA" id="ARBA00004141"/>
    </source>
</evidence>
<dbReference type="GO" id="GO:0016491">
    <property type="term" value="F:oxidoreductase activity"/>
    <property type="evidence" value="ECO:0007669"/>
    <property type="project" value="UniProtKB-KW"/>
</dbReference>
<evidence type="ECO:0000313" key="13">
    <source>
        <dbReference type="Proteomes" id="UP000274909"/>
    </source>
</evidence>
<dbReference type="EMBL" id="RZGZ01000006">
    <property type="protein sequence ID" value="RUQ97184.1"/>
    <property type="molecule type" value="Genomic_DNA"/>
</dbReference>
<dbReference type="InterPro" id="IPR041714">
    <property type="entry name" value="VKOR_Actinobacteria"/>
</dbReference>
<organism evidence="12 13">
    <name type="scientific">Labedella endophytica</name>
    <dbReference type="NCBI Taxonomy" id="1523160"/>
    <lineage>
        <taxon>Bacteria</taxon>
        <taxon>Bacillati</taxon>
        <taxon>Actinomycetota</taxon>
        <taxon>Actinomycetes</taxon>
        <taxon>Micrococcales</taxon>
        <taxon>Microbacteriaceae</taxon>
        <taxon>Labedella</taxon>
    </lineage>
</organism>
<evidence type="ECO:0000313" key="12">
    <source>
        <dbReference type="EMBL" id="RUQ97184.1"/>
    </source>
</evidence>
<dbReference type="InterPro" id="IPR012932">
    <property type="entry name" value="VKOR"/>
</dbReference>
<dbReference type="SMART" id="SM00756">
    <property type="entry name" value="VKc"/>
    <property type="match status" value="1"/>
</dbReference>
<sequence length="199" mass="21309">MIPTSSTRRPVALALLLIVAGMIGWWAAFSLTIEKIEALENPGRAAGCDFSVLVQCTENLNSPQGAIFGFPNPLIGLAAWIAPIVVGVALLAGARFARWFWVIFWLGFVGAISFVVWLITQSIFVLGTLCPWCMVTWSVTIPSFLAVTAYVVAEGALPLGAGARRAGKAVLRWVPLATVLAYVVIAVIAQLRLDVLSNL</sequence>
<dbReference type="AlphaFoldDB" id="A0A3S1CP93"/>
<feature type="transmembrane region" description="Helical" evidence="10">
    <location>
        <begin position="74"/>
        <end position="92"/>
    </location>
</feature>
<dbReference type="InterPro" id="IPR038354">
    <property type="entry name" value="VKOR_sf"/>
</dbReference>
<dbReference type="GO" id="GO:0048038">
    <property type="term" value="F:quinone binding"/>
    <property type="evidence" value="ECO:0007669"/>
    <property type="project" value="UniProtKB-KW"/>
</dbReference>
<reference evidence="12 13" key="1">
    <citation type="submission" date="2018-12" db="EMBL/GenBank/DDBJ databases">
        <authorList>
            <person name="Li F."/>
        </authorList>
    </citation>
    <scope>NUCLEOTIDE SEQUENCE [LARGE SCALE GENOMIC DNA]</scope>
    <source>
        <strain evidence="12 13">EGI 6500705</strain>
    </source>
</reference>
<comment type="subcellular location">
    <subcellularLocation>
        <location evidence="1">Membrane</location>
        <topology evidence="1">Multi-pass membrane protein</topology>
    </subcellularLocation>
</comment>